<dbReference type="PANTHER" id="PTHR30093">
    <property type="entry name" value="GENERAL SECRETION PATHWAY PROTEIN G"/>
    <property type="match status" value="1"/>
</dbReference>
<keyword evidence="7" id="KW-0812">Transmembrane</keyword>
<feature type="transmembrane region" description="Helical" evidence="7">
    <location>
        <begin position="12"/>
        <end position="36"/>
    </location>
</feature>
<comment type="similarity">
    <text evidence="1 6">Belongs to the N-Me-Phe pilin family.</text>
</comment>
<gene>
    <name evidence="8" type="ORF">HMPREF9123_0304</name>
</gene>
<evidence type="ECO:0000256" key="3">
    <source>
        <dbReference type="ARBA" id="ARBA00022481"/>
    </source>
</evidence>
<dbReference type="Gene3D" id="3.30.700.10">
    <property type="entry name" value="Glycoprotein, Type 4 Pilin"/>
    <property type="match status" value="1"/>
</dbReference>
<dbReference type="STRING" id="267212.GCA_001063965_01227"/>
<dbReference type="EMBL" id="AFAY01000005">
    <property type="protein sequence ID" value="EGF11985.1"/>
    <property type="molecule type" value="Genomic_DNA"/>
</dbReference>
<dbReference type="Pfam" id="PF07963">
    <property type="entry name" value="N_methyl"/>
    <property type="match status" value="1"/>
</dbReference>
<keyword evidence="7" id="KW-0472">Membrane</keyword>
<dbReference type="AlphaFoldDB" id="F2B9A1"/>
<comment type="subunit">
    <text evidence="2">The pili are polar flexible filaments of about 5.4 nanometers diameter and 2.5 micrometers average length; they consist of only a single polypeptide chain arranged in a helical configuration of five subunits per turn in the assembled pilus.</text>
</comment>
<dbReference type="Pfam" id="PF00114">
    <property type="entry name" value="Pilin"/>
    <property type="match status" value="1"/>
</dbReference>
<comment type="caution">
    <text evidence="8">The sequence shown here is derived from an EMBL/GenBank/DDBJ whole genome shotgun (WGS) entry which is preliminary data.</text>
</comment>
<reference evidence="8 9" key="1">
    <citation type="submission" date="2011-02" db="EMBL/GenBank/DDBJ databases">
        <authorList>
            <person name="Muzny D."/>
            <person name="Qin X."/>
            <person name="Deng J."/>
            <person name="Jiang H."/>
            <person name="Liu Y."/>
            <person name="Qu J."/>
            <person name="Song X.-Z."/>
            <person name="Zhang L."/>
            <person name="Thornton R."/>
            <person name="Coyle M."/>
            <person name="Francisco L."/>
            <person name="Jackson L."/>
            <person name="Javaid M."/>
            <person name="Korchina V."/>
            <person name="Kovar C."/>
            <person name="Mata R."/>
            <person name="Mathew T."/>
            <person name="Ngo R."/>
            <person name="Nguyen L."/>
            <person name="Nguyen N."/>
            <person name="Okwuonu G."/>
            <person name="Ongeri F."/>
            <person name="Pham C."/>
            <person name="Simmons D."/>
            <person name="Wilczek-Boney K."/>
            <person name="Hale W."/>
            <person name="Jakkamsetti A."/>
            <person name="Pham P."/>
            <person name="Ruth R."/>
            <person name="San Lucas F."/>
            <person name="Warren J."/>
            <person name="Zhang J."/>
            <person name="Zhao Z."/>
            <person name="Zhou C."/>
            <person name="Zhu D."/>
            <person name="Lee S."/>
            <person name="Bess C."/>
            <person name="Blankenburg K."/>
            <person name="Forbes L."/>
            <person name="Fu Q."/>
            <person name="Gubbala S."/>
            <person name="Hirani K."/>
            <person name="Jayaseelan J.C."/>
            <person name="Lara F."/>
            <person name="Munidasa M."/>
            <person name="Palculict T."/>
            <person name="Patil S."/>
            <person name="Pu L.-L."/>
            <person name="Saada N."/>
            <person name="Tang L."/>
            <person name="Weissenberger G."/>
            <person name="Zhu Y."/>
            <person name="Hemphill L."/>
            <person name="Shang Y."/>
            <person name="Youmans B."/>
            <person name="Ayvaz T."/>
            <person name="Ross M."/>
            <person name="Santibanez J."/>
            <person name="Aqrawi P."/>
            <person name="Gross S."/>
            <person name="Joshi V."/>
            <person name="Fowler G."/>
            <person name="Nazareth L."/>
            <person name="Reid J."/>
            <person name="Worley K."/>
            <person name="Petrosino J."/>
            <person name="Highlander S."/>
            <person name="Gibbs R."/>
        </authorList>
    </citation>
    <scope>NUCLEOTIDE SEQUENCE [LARGE SCALE GENOMIC DNA]</scope>
    <source>
        <strain evidence="8 9">ATCC BAA-1200</strain>
    </source>
</reference>
<dbReference type="NCBIfam" id="TIGR02532">
    <property type="entry name" value="IV_pilin_GFxxxE"/>
    <property type="match status" value="1"/>
</dbReference>
<keyword evidence="4" id="KW-0130">Cell adhesion</keyword>
<protein>
    <submittedName>
        <fullName evidence="8">Type IV pilin structural subunit</fullName>
    </submittedName>
</protein>
<evidence type="ECO:0000256" key="4">
    <source>
        <dbReference type="ARBA" id="ARBA00022889"/>
    </source>
</evidence>
<dbReference type="GO" id="GO:0009289">
    <property type="term" value="C:pilus"/>
    <property type="evidence" value="ECO:0007669"/>
    <property type="project" value="InterPro"/>
</dbReference>
<proteinExistence type="inferred from homology"/>
<evidence type="ECO:0000313" key="8">
    <source>
        <dbReference type="EMBL" id="EGF11985.1"/>
    </source>
</evidence>
<dbReference type="InterPro" id="IPR045584">
    <property type="entry name" value="Pilin-like"/>
</dbReference>
<dbReference type="GO" id="GO:0007155">
    <property type="term" value="P:cell adhesion"/>
    <property type="evidence" value="ECO:0007669"/>
    <property type="project" value="UniProtKB-KW"/>
</dbReference>
<keyword evidence="6" id="KW-0281">Fimbrium</keyword>
<dbReference type="PANTHER" id="PTHR30093:SF34">
    <property type="entry name" value="PREPILIN PEPTIDASE-DEPENDENT PROTEIN D"/>
    <property type="match status" value="1"/>
</dbReference>
<evidence type="ECO:0000313" key="9">
    <source>
        <dbReference type="Proteomes" id="UP000004105"/>
    </source>
</evidence>
<name>F2B9A1_9NEIS</name>
<keyword evidence="7" id="KW-1133">Transmembrane helix</keyword>
<sequence length="185" mass="19480">MIGFKMKAMQKGFTLIELMIVVAIVGILAAIALPAYQDYTVRSRVTEGLNLAESAKTLISTDATSINDLDIAVAAWNRQANNTGANSKYVTSVKMAAAGDNRGELTITFDAAKVGVPTTENTLILTPWVNNGSAKTRLAKALTDGIAGNLDWSCQSTTSAAAVKQIGQAGTLGKLPEKYAPSQCR</sequence>
<evidence type="ECO:0000256" key="2">
    <source>
        <dbReference type="ARBA" id="ARBA00011156"/>
    </source>
</evidence>
<dbReference type="Proteomes" id="UP000004105">
    <property type="component" value="Unassembled WGS sequence"/>
</dbReference>
<dbReference type="PROSITE" id="PS00409">
    <property type="entry name" value="PROKAR_NTER_METHYL"/>
    <property type="match status" value="1"/>
</dbReference>
<dbReference type="InterPro" id="IPR012902">
    <property type="entry name" value="N_methyl_site"/>
</dbReference>
<organism evidence="8 9">
    <name type="scientific">Neisseria bacilliformis ATCC BAA-1200</name>
    <dbReference type="NCBI Taxonomy" id="888742"/>
    <lineage>
        <taxon>Bacteria</taxon>
        <taxon>Pseudomonadati</taxon>
        <taxon>Pseudomonadota</taxon>
        <taxon>Betaproteobacteria</taxon>
        <taxon>Neisseriales</taxon>
        <taxon>Neisseriaceae</taxon>
        <taxon>Neisseria</taxon>
    </lineage>
</organism>
<accession>F2B9A1</accession>
<keyword evidence="5" id="KW-1015">Disulfide bond</keyword>
<evidence type="ECO:0000256" key="7">
    <source>
        <dbReference type="SAM" id="Phobius"/>
    </source>
</evidence>
<dbReference type="SUPFAM" id="SSF54523">
    <property type="entry name" value="Pili subunits"/>
    <property type="match status" value="1"/>
</dbReference>
<dbReference type="InterPro" id="IPR001082">
    <property type="entry name" value="Pilin"/>
</dbReference>
<evidence type="ECO:0000256" key="5">
    <source>
        <dbReference type="ARBA" id="ARBA00023157"/>
    </source>
</evidence>
<dbReference type="HOGENOM" id="CLU_091705_4_0_4"/>
<evidence type="ECO:0000256" key="1">
    <source>
        <dbReference type="ARBA" id="ARBA00005233"/>
    </source>
</evidence>
<keyword evidence="9" id="KW-1185">Reference proteome</keyword>
<keyword evidence="3" id="KW-0488">Methylation</keyword>
<evidence type="ECO:0000256" key="6">
    <source>
        <dbReference type="RuleBase" id="RU000389"/>
    </source>
</evidence>